<protein>
    <submittedName>
        <fullName evidence="1">12154_t:CDS:1</fullName>
    </submittedName>
</protein>
<evidence type="ECO:0000313" key="1">
    <source>
        <dbReference type="EMBL" id="CAG8673090.1"/>
    </source>
</evidence>
<organism evidence="1 2">
    <name type="scientific">Cetraspora pellucida</name>
    <dbReference type="NCBI Taxonomy" id="1433469"/>
    <lineage>
        <taxon>Eukaryota</taxon>
        <taxon>Fungi</taxon>
        <taxon>Fungi incertae sedis</taxon>
        <taxon>Mucoromycota</taxon>
        <taxon>Glomeromycotina</taxon>
        <taxon>Glomeromycetes</taxon>
        <taxon>Diversisporales</taxon>
        <taxon>Gigasporaceae</taxon>
        <taxon>Cetraspora</taxon>
    </lineage>
</organism>
<name>A0ACA9NSF6_9GLOM</name>
<comment type="caution">
    <text evidence="1">The sequence shown here is derived from an EMBL/GenBank/DDBJ whole genome shotgun (WGS) entry which is preliminary data.</text>
</comment>
<dbReference type="Proteomes" id="UP000789366">
    <property type="component" value="Unassembled WGS sequence"/>
</dbReference>
<reference evidence="1" key="1">
    <citation type="submission" date="2021-06" db="EMBL/GenBank/DDBJ databases">
        <authorList>
            <person name="Kallberg Y."/>
            <person name="Tangrot J."/>
            <person name="Rosling A."/>
        </authorList>
    </citation>
    <scope>NUCLEOTIDE SEQUENCE</scope>
    <source>
        <strain evidence="1">28 12/20/2015</strain>
    </source>
</reference>
<accession>A0ACA9NSF6</accession>
<evidence type="ECO:0000313" key="2">
    <source>
        <dbReference type="Proteomes" id="UP000789366"/>
    </source>
</evidence>
<proteinExistence type="predicted"/>
<dbReference type="EMBL" id="CAJVPW010016861">
    <property type="protein sequence ID" value="CAG8673090.1"/>
    <property type="molecule type" value="Genomic_DNA"/>
</dbReference>
<keyword evidence="2" id="KW-1185">Reference proteome</keyword>
<gene>
    <name evidence="1" type="ORF">SPELUC_LOCUS9763</name>
</gene>
<sequence length="478" mass="54829">QQLKAARANKHAKHANYENLDDHIWSDNNIDERSSDYFAVLLTAGSKRTQRRKKAELKKAAQNTRPITAYLPPALTSSNVASALTSTFGLSTELCASTEVESIGSESMEVESIEVELVESMEVELVESMKTELVKLMETELVESLEAELVKPTADASAEIDKKTTMRLAIEELDGLLKKNNNQINKGVRVRLQASLQYLRLRYYHDQTKIRASTTIWRKLPKDNRGKFTKVSSLLDDERISMKTNSFLPMMKELDLVLLEYDDQDLTKLVEKSILPEKKKHCVITHDETTLAANDDKKTGWGPKGEHKLRQKGQGRCIHVSEFLCEPLGRVHLTEEQHAAHPEISKCYVTELLEIGANYEDYWNEVMTERGIWDKRLRGKCVKCSKDETKICCNKRKLARQPDFMKQKNVLEEIVLKRGLRKTVPEAFNSVDIITIKKFARKAWRYMDAYRKGLTPSAAEFVVKKYKSHRRIPENIEL</sequence>
<feature type="non-terminal residue" evidence="1">
    <location>
        <position position="1"/>
    </location>
</feature>